<organism evidence="1 2">
    <name type="scientific">Araneus ventricosus</name>
    <name type="common">Orbweaver spider</name>
    <name type="synonym">Epeira ventricosa</name>
    <dbReference type="NCBI Taxonomy" id="182803"/>
    <lineage>
        <taxon>Eukaryota</taxon>
        <taxon>Metazoa</taxon>
        <taxon>Ecdysozoa</taxon>
        <taxon>Arthropoda</taxon>
        <taxon>Chelicerata</taxon>
        <taxon>Arachnida</taxon>
        <taxon>Araneae</taxon>
        <taxon>Araneomorphae</taxon>
        <taxon>Entelegynae</taxon>
        <taxon>Araneoidea</taxon>
        <taxon>Araneidae</taxon>
        <taxon>Araneus</taxon>
    </lineage>
</organism>
<feature type="non-terminal residue" evidence="1">
    <location>
        <position position="57"/>
    </location>
</feature>
<dbReference type="Proteomes" id="UP000499080">
    <property type="component" value="Unassembled WGS sequence"/>
</dbReference>
<evidence type="ECO:0000313" key="2">
    <source>
        <dbReference type="Proteomes" id="UP000499080"/>
    </source>
</evidence>
<sequence length="57" mass="6288">MPPHHGGLAQWQRQKIISIQRQTLLAISGAFRTTSTKALQVCCGVEPIDLVLDMEVT</sequence>
<name>A0A4Y2L676_ARAVE</name>
<evidence type="ECO:0000313" key="1">
    <source>
        <dbReference type="EMBL" id="GBN09710.1"/>
    </source>
</evidence>
<proteinExistence type="predicted"/>
<accession>A0A4Y2L676</accession>
<protein>
    <submittedName>
        <fullName evidence="1">Uncharacterized protein</fullName>
    </submittedName>
</protein>
<dbReference type="OrthoDB" id="6780105at2759"/>
<reference evidence="1 2" key="1">
    <citation type="journal article" date="2019" name="Sci. Rep.">
        <title>Orb-weaving spider Araneus ventricosus genome elucidates the spidroin gene catalogue.</title>
        <authorList>
            <person name="Kono N."/>
            <person name="Nakamura H."/>
            <person name="Ohtoshi R."/>
            <person name="Moran D.A.P."/>
            <person name="Shinohara A."/>
            <person name="Yoshida Y."/>
            <person name="Fujiwara M."/>
            <person name="Mori M."/>
            <person name="Tomita M."/>
            <person name="Arakawa K."/>
        </authorList>
    </citation>
    <scope>NUCLEOTIDE SEQUENCE [LARGE SCALE GENOMIC DNA]</scope>
</reference>
<gene>
    <name evidence="1" type="ORF">AVEN_51336_1</name>
</gene>
<comment type="caution">
    <text evidence="1">The sequence shown here is derived from an EMBL/GenBank/DDBJ whole genome shotgun (WGS) entry which is preliminary data.</text>
</comment>
<dbReference type="AlphaFoldDB" id="A0A4Y2L676"/>
<keyword evidence="2" id="KW-1185">Reference proteome</keyword>
<dbReference type="EMBL" id="BGPR01005387">
    <property type="protein sequence ID" value="GBN09710.1"/>
    <property type="molecule type" value="Genomic_DNA"/>
</dbReference>